<evidence type="ECO:0000313" key="6">
    <source>
        <dbReference type="EMBL" id="KAK8782279.1"/>
    </source>
</evidence>
<dbReference type="PANTHER" id="PTHR45655">
    <property type="entry name" value="GUANYLATE CYCLASE SOLUBLE SUBUNIT BETA-2"/>
    <property type="match status" value="1"/>
</dbReference>
<dbReference type="Gene3D" id="3.30.70.1230">
    <property type="entry name" value="Nucleotide cyclase"/>
    <property type="match status" value="1"/>
</dbReference>
<keyword evidence="7" id="KW-1185">Reference proteome</keyword>
<sequence>MRKLDIEMKRTDELLYQMIPKTVADQLRSGETSVNTCQGHLALLSQYFEKVTILFSDVVSFTEICSRITPMEVVSMLNSMYSLFDELTEKHGVYKVETIGDAYMVVSGAPEPEPNHSEKVCEMSLAMVKVIGDLKDPSTGESLKIRVGTSPSAQVCVTGGRLHE</sequence>
<dbReference type="PANTHER" id="PTHR45655:SF10">
    <property type="entry name" value="SOLUBLE GUANYLATE CYCLASE 88E"/>
    <property type="match status" value="1"/>
</dbReference>
<evidence type="ECO:0000256" key="1">
    <source>
        <dbReference type="ARBA" id="ARBA00012202"/>
    </source>
</evidence>
<proteinExistence type="predicted"/>
<dbReference type="Pfam" id="PF00211">
    <property type="entry name" value="Guanylate_cyc"/>
    <property type="match status" value="1"/>
</dbReference>
<keyword evidence="2" id="KW-0547">Nucleotide-binding</keyword>
<evidence type="ECO:0000256" key="2">
    <source>
        <dbReference type="ARBA" id="ARBA00022741"/>
    </source>
</evidence>
<dbReference type="InterPro" id="IPR011645">
    <property type="entry name" value="HNOB_dom_associated"/>
</dbReference>
<organism evidence="6 7">
    <name type="scientific">Amblyomma americanum</name>
    <name type="common">Lone star tick</name>
    <dbReference type="NCBI Taxonomy" id="6943"/>
    <lineage>
        <taxon>Eukaryota</taxon>
        <taxon>Metazoa</taxon>
        <taxon>Ecdysozoa</taxon>
        <taxon>Arthropoda</taxon>
        <taxon>Chelicerata</taxon>
        <taxon>Arachnida</taxon>
        <taxon>Acari</taxon>
        <taxon>Parasitiformes</taxon>
        <taxon>Ixodida</taxon>
        <taxon>Ixodoidea</taxon>
        <taxon>Ixodidae</taxon>
        <taxon>Amblyomminae</taxon>
        <taxon>Amblyomma</taxon>
    </lineage>
</organism>
<dbReference type="GO" id="GO:0008074">
    <property type="term" value="C:guanylate cyclase complex, soluble"/>
    <property type="evidence" value="ECO:0007669"/>
    <property type="project" value="TreeGrafter"/>
</dbReference>
<dbReference type="InterPro" id="IPR001054">
    <property type="entry name" value="A/G_cyclase"/>
</dbReference>
<evidence type="ECO:0000256" key="4">
    <source>
        <dbReference type="ARBA" id="ARBA00023293"/>
    </source>
</evidence>
<evidence type="ECO:0000313" key="7">
    <source>
        <dbReference type="Proteomes" id="UP001321473"/>
    </source>
</evidence>
<accession>A0AAQ4F5A0</accession>
<comment type="caution">
    <text evidence="6">The sequence shown here is derived from an EMBL/GenBank/DDBJ whole genome shotgun (WGS) entry which is preliminary data.</text>
</comment>
<dbReference type="InterPro" id="IPR029787">
    <property type="entry name" value="Nucleotide_cyclase"/>
</dbReference>
<dbReference type="SMART" id="SM00044">
    <property type="entry name" value="CYCc"/>
    <property type="match status" value="1"/>
</dbReference>
<dbReference type="Gene3D" id="6.10.250.780">
    <property type="match status" value="1"/>
</dbReference>
<dbReference type="PROSITE" id="PS50125">
    <property type="entry name" value="GUANYLATE_CYCLASE_2"/>
    <property type="match status" value="1"/>
</dbReference>
<protein>
    <recommendedName>
        <fullName evidence="1">guanylate cyclase</fullName>
        <ecNumber evidence="1">4.6.1.2</ecNumber>
    </recommendedName>
</protein>
<dbReference type="GO" id="GO:0019826">
    <property type="term" value="F:oxygen sensor activity"/>
    <property type="evidence" value="ECO:0007669"/>
    <property type="project" value="TreeGrafter"/>
</dbReference>
<dbReference type="SUPFAM" id="SSF55073">
    <property type="entry name" value="Nucleotide cyclase"/>
    <property type="match status" value="1"/>
</dbReference>
<dbReference type="AlphaFoldDB" id="A0AAQ4F5A0"/>
<dbReference type="GO" id="GO:0000166">
    <property type="term" value="F:nucleotide binding"/>
    <property type="evidence" value="ECO:0007669"/>
    <property type="project" value="UniProtKB-KW"/>
</dbReference>
<keyword evidence="4" id="KW-0141">cGMP biosynthesis</keyword>
<dbReference type="CDD" id="cd07302">
    <property type="entry name" value="CHD"/>
    <property type="match status" value="1"/>
</dbReference>
<dbReference type="EMBL" id="JARKHS020006865">
    <property type="protein sequence ID" value="KAK8782279.1"/>
    <property type="molecule type" value="Genomic_DNA"/>
</dbReference>
<dbReference type="GO" id="GO:0038060">
    <property type="term" value="P:nitric oxide-cGMP-mediated signaling"/>
    <property type="evidence" value="ECO:0007669"/>
    <property type="project" value="TreeGrafter"/>
</dbReference>
<evidence type="ECO:0000259" key="5">
    <source>
        <dbReference type="PROSITE" id="PS50125"/>
    </source>
</evidence>
<dbReference type="GO" id="GO:0070482">
    <property type="term" value="P:response to oxygen levels"/>
    <property type="evidence" value="ECO:0007669"/>
    <property type="project" value="TreeGrafter"/>
</dbReference>
<gene>
    <name evidence="6" type="ORF">V5799_016380</name>
</gene>
<dbReference type="Proteomes" id="UP001321473">
    <property type="component" value="Unassembled WGS sequence"/>
</dbReference>
<feature type="domain" description="Guanylate cyclase" evidence="5">
    <location>
        <begin position="52"/>
        <end position="148"/>
    </location>
</feature>
<keyword evidence="3" id="KW-0456">Lyase</keyword>
<name>A0AAQ4F5A0_AMBAM</name>
<dbReference type="EC" id="4.6.1.2" evidence="1"/>
<reference evidence="6 7" key="1">
    <citation type="journal article" date="2023" name="Arcadia Sci">
        <title>De novo assembly of a long-read Amblyomma americanum tick genome.</title>
        <authorList>
            <person name="Chou S."/>
            <person name="Poskanzer K.E."/>
            <person name="Rollins M."/>
            <person name="Thuy-Boun P.S."/>
        </authorList>
    </citation>
    <scope>NUCLEOTIDE SEQUENCE [LARGE SCALE GENOMIC DNA]</scope>
    <source>
        <strain evidence="6">F_SG_1</strain>
        <tissue evidence="6">Salivary glands</tissue>
    </source>
</reference>
<evidence type="ECO:0000256" key="3">
    <source>
        <dbReference type="ARBA" id="ARBA00023239"/>
    </source>
</evidence>
<dbReference type="GO" id="GO:0004383">
    <property type="term" value="F:guanylate cyclase activity"/>
    <property type="evidence" value="ECO:0007669"/>
    <property type="project" value="UniProtKB-EC"/>
</dbReference>
<dbReference type="GO" id="GO:0070026">
    <property type="term" value="F:nitric oxide binding"/>
    <property type="evidence" value="ECO:0007669"/>
    <property type="project" value="TreeGrafter"/>
</dbReference>
<dbReference type="Pfam" id="PF07701">
    <property type="entry name" value="HNOBA"/>
    <property type="match status" value="1"/>
</dbReference>